<sequence>MAFARLRQSRKKEASKEPEMSYRKFVGGVEVVNLKAAGGSKLRNTSPASVQKATPRTLDSIEKATTRFDEGNARPVEQGSDAVEKVKVAKIDRNSEEDDLEDGEILVVDPNEIKVQPSREQRKVKEKKTGNVALNEDALSSDDEEEDRENGEGLFSWRKMKSFQGRAQKQARESAKQMQWKASRVHQIPAALQSS</sequence>
<evidence type="ECO:0000313" key="3">
    <source>
        <dbReference type="Proteomes" id="UP001276659"/>
    </source>
</evidence>
<name>A0AAD9Z9T7_9LECA</name>
<feature type="compositionally biased region" description="Basic and acidic residues" evidence="1">
    <location>
        <begin position="117"/>
        <end position="129"/>
    </location>
</feature>
<keyword evidence="3" id="KW-1185">Reference proteome</keyword>
<gene>
    <name evidence="2" type="ORF">OEA41_007020</name>
</gene>
<proteinExistence type="predicted"/>
<organism evidence="2 3">
    <name type="scientific">Lepraria neglecta</name>
    <dbReference type="NCBI Taxonomy" id="209136"/>
    <lineage>
        <taxon>Eukaryota</taxon>
        <taxon>Fungi</taxon>
        <taxon>Dikarya</taxon>
        <taxon>Ascomycota</taxon>
        <taxon>Pezizomycotina</taxon>
        <taxon>Lecanoromycetes</taxon>
        <taxon>OSLEUM clade</taxon>
        <taxon>Lecanoromycetidae</taxon>
        <taxon>Lecanorales</taxon>
        <taxon>Lecanorineae</taxon>
        <taxon>Stereocaulaceae</taxon>
        <taxon>Lepraria</taxon>
    </lineage>
</organism>
<comment type="caution">
    <text evidence="2">The sequence shown here is derived from an EMBL/GenBank/DDBJ whole genome shotgun (WGS) entry which is preliminary data.</text>
</comment>
<reference evidence="2" key="1">
    <citation type="submission" date="2022-11" db="EMBL/GenBank/DDBJ databases">
        <title>Chromosomal genome sequence assembly and mating type (MAT) locus characterization of the leprose asexual lichenized fungus Lepraria neglecta (Nyl.) Erichsen.</title>
        <authorList>
            <person name="Allen J.L."/>
            <person name="Pfeffer B."/>
        </authorList>
    </citation>
    <scope>NUCLEOTIDE SEQUENCE</scope>
    <source>
        <strain evidence="2">Allen 5258</strain>
    </source>
</reference>
<feature type="compositionally biased region" description="Acidic residues" evidence="1">
    <location>
        <begin position="139"/>
        <end position="149"/>
    </location>
</feature>
<feature type="compositionally biased region" description="Basic and acidic residues" evidence="1">
    <location>
        <begin position="11"/>
        <end position="20"/>
    </location>
</feature>
<evidence type="ECO:0000256" key="1">
    <source>
        <dbReference type="SAM" id="MobiDB-lite"/>
    </source>
</evidence>
<accession>A0AAD9Z9T7</accession>
<dbReference type="EMBL" id="JASNWA010000007">
    <property type="protein sequence ID" value="KAK3173688.1"/>
    <property type="molecule type" value="Genomic_DNA"/>
</dbReference>
<feature type="region of interest" description="Disordered" evidence="1">
    <location>
        <begin position="1"/>
        <end position="20"/>
    </location>
</feature>
<feature type="region of interest" description="Disordered" evidence="1">
    <location>
        <begin position="117"/>
        <end position="195"/>
    </location>
</feature>
<evidence type="ECO:0000313" key="2">
    <source>
        <dbReference type="EMBL" id="KAK3173688.1"/>
    </source>
</evidence>
<dbReference type="AlphaFoldDB" id="A0AAD9Z9T7"/>
<protein>
    <submittedName>
        <fullName evidence="2">Uncharacterized protein</fullName>
    </submittedName>
</protein>
<dbReference type="Proteomes" id="UP001276659">
    <property type="component" value="Unassembled WGS sequence"/>
</dbReference>